<keyword evidence="1" id="KW-0540">Nuclease</keyword>
<dbReference type="InterPro" id="IPR011067">
    <property type="entry name" value="Plasmid_toxin/cell-grow_inhib"/>
</dbReference>
<dbReference type="InterPro" id="IPR003477">
    <property type="entry name" value="PemK-like"/>
</dbReference>
<dbReference type="GO" id="GO:0004521">
    <property type="term" value="F:RNA endonuclease activity"/>
    <property type="evidence" value="ECO:0007669"/>
    <property type="project" value="TreeGrafter"/>
</dbReference>
<dbReference type="GO" id="GO:0016075">
    <property type="term" value="P:rRNA catabolic process"/>
    <property type="evidence" value="ECO:0007669"/>
    <property type="project" value="TreeGrafter"/>
</dbReference>
<protein>
    <recommendedName>
        <fullName evidence="1">mRNA interferase</fullName>
        <ecNumber evidence="1">3.1.-.-</ecNumber>
    </recommendedName>
</protein>
<keyword evidence="1" id="KW-0255">Endonuclease</keyword>
<organism evidence="2 3">
    <name type="scientific">Comamonas aquatica</name>
    <dbReference type="NCBI Taxonomy" id="225991"/>
    <lineage>
        <taxon>Bacteria</taxon>
        <taxon>Pseudomonadati</taxon>
        <taxon>Pseudomonadota</taxon>
        <taxon>Betaproteobacteria</taxon>
        <taxon>Burkholderiales</taxon>
        <taxon>Comamonadaceae</taxon>
        <taxon>Comamonas</taxon>
    </lineage>
</organism>
<dbReference type="SUPFAM" id="SSF50118">
    <property type="entry name" value="Cell growth inhibitor/plasmid maintenance toxic component"/>
    <property type="match status" value="1"/>
</dbReference>
<dbReference type="Proteomes" id="UP001158297">
    <property type="component" value="Unassembled WGS sequence"/>
</dbReference>
<dbReference type="GO" id="GO:0003677">
    <property type="term" value="F:DNA binding"/>
    <property type="evidence" value="ECO:0007669"/>
    <property type="project" value="InterPro"/>
</dbReference>
<comment type="caution">
    <text evidence="2">The sequence shown here is derived from an EMBL/GenBank/DDBJ whole genome shotgun (WGS) entry which is preliminary data.</text>
</comment>
<dbReference type="Gene3D" id="2.30.30.110">
    <property type="match status" value="1"/>
</dbReference>
<comment type="function">
    <text evidence="1">Toxic component of a type II toxin-antitoxin (TA) system.</text>
</comment>
<keyword evidence="1" id="KW-0378">Hydrolase</keyword>
<dbReference type="PIRSF" id="PIRSF033490">
    <property type="entry name" value="MazF"/>
    <property type="match status" value="1"/>
</dbReference>
<dbReference type="AlphaFoldDB" id="A0AA42I3C3"/>
<dbReference type="EMBL" id="JAODZU010000054">
    <property type="protein sequence ID" value="MDH0365250.1"/>
    <property type="molecule type" value="Genomic_DNA"/>
</dbReference>
<dbReference type="PANTHER" id="PTHR33988:SF3">
    <property type="entry name" value="ENDORIBONUCLEASE TOXIN CHPB-RELATED"/>
    <property type="match status" value="1"/>
</dbReference>
<dbReference type="GO" id="GO:0016787">
    <property type="term" value="F:hydrolase activity"/>
    <property type="evidence" value="ECO:0007669"/>
    <property type="project" value="UniProtKB-KW"/>
</dbReference>
<dbReference type="GO" id="GO:0006402">
    <property type="term" value="P:mRNA catabolic process"/>
    <property type="evidence" value="ECO:0007669"/>
    <property type="project" value="TreeGrafter"/>
</dbReference>
<dbReference type="PANTHER" id="PTHR33988">
    <property type="entry name" value="ENDORIBONUCLEASE MAZF-RELATED"/>
    <property type="match status" value="1"/>
</dbReference>
<comment type="similarity">
    <text evidence="1">Belongs to the PemK/MazF family.</text>
</comment>
<gene>
    <name evidence="2" type="ORF">N7330_19770</name>
</gene>
<dbReference type="EC" id="3.1.-.-" evidence="1"/>
<reference evidence="2" key="1">
    <citation type="submission" date="2022-09" db="EMBL/GenBank/DDBJ databases">
        <title>Intensive care unit water sources are persistently colonized with multi-drug resistant bacteria and are the site of extensive horizontal gene transfer of antibiotic resistance genes.</title>
        <authorList>
            <person name="Diorio-Toth L."/>
        </authorList>
    </citation>
    <scope>NUCLEOTIDE SEQUENCE</scope>
    <source>
        <strain evidence="2">GD04130</strain>
    </source>
</reference>
<sequence length="113" mass="12244">MSIPKRGEIWAVDLNPTAGHEQQNKRPCLVLSETAFNQIGLIIVAPITSGNAGPYAGFSTKIEPKMGMKTYGTVLAHQARSLDYKARQASFVEKADPDLLADVLAKYQVILGT</sequence>
<dbReference type="RefSeq" id="WP_279860761.1">
    <property type="nucleotide sequence ID" value="NZ_JAODZU010000054.1"/>
</dbReference>
<name>A0AA42I3C3_9BURK</name>
<evidence type="ECO:0000313" key="3">
    <source>
        <dbReference type="Proteomes" id="UP001158297"/>
    </source>
</evidence>
<dbReference type="Pfam" id="PF02452">
    <property type="entry name" value="PemK_toxin"/>
    <property type="match status" value="1"/>
</dbReference>
<proteinExistence type="inferred from homology"/>
<evidence type="ECO:0000313" key="2">
    <source>
        <dbReference type="EMBL" id="MDH0365250.1"/>
    </source>
</evidence>
<accession>A0AA42I3C3</accession>
<evidence type="ECO:0000256" key="1">
    <source>
        <dbReference type="PIRNR" id="PIRNR033490"/>
    </source>
</evidence>